<evidence type="ECO:0000256" key="3">
    <source>
        <dbReference type="ARBA" id="ARBA00022475"/>
    </source>
</evidence>
<evidence type="ECO:0000256" key="10">
    <source>
        <dbReference type="ARBA" id="ARBA00030803"/>
    </source>
</evidence>
<evidence type="ECO:0000259" key="12">
    <source>
        <dbReference type="Pfam" id="PF10099"/>
    </source>
</evidence>
<dbReference type="GO" id="GO:0005886">
    <property type="term" value="C:plasma membrane"/>
    <property type="evidence" value="ECO:0007669"/>
    <property type="project" value="UniProtKB-SubCell"/>
</dbReference>
<comment type="caution">
    <text evidence="14">The sequence shown here is derived from an EMBL/GenBank/DDBJ whole genome shotgun (WGS) entry which is preliminary data.</text>
</comment>
<name>A0A941ARM4_9BACI</name>
<evidence type="ECO:0000256" key="2">
    <source>
        <dbReference type="ARBA" id="ARBA00004236"/>
    </source>
</evidence>
<keyword evidence="4 11" id="KW-0812">Transmembrane</keyword>
<dbReference type="Proteomes" id="UP000678228">
    <property type="component" value="Unassembled WGS sequence"/>
</dbReference>
<evidence type="ECO:0000256" key="5">
    <source>
        <dbReference type="ARBA" id="ARBA00022989"/>
    </source>
</evidence>
<dbReference type="GO" id="GO:0016989">
    <property type="term" value="F:sigma factor antagonist activity"/>
    <property type="evidence" value="ECO:0007669"/>
    <property type="project" value="TreeGrafter"/>
</dbReference>
<dbReference type="InterPro" id="IPR018764">
    <property type="entry name" value="RskA_C"/>
</dbReference>
<dbReference type="PANTHER" id="PTHR37461:SF1">
    <property type="entry name" value="ANTI-SIGMA-K FACTOR RSKA"/>
    <property type="match status" value="1"/>
</dbReference>
<accession>A0A941ARM4</accession>
<organism evidence="14 15">
    <name type="scientific">Halalkalibacter suaedae</name>
    <dbReference type="NCBI Taxonomy" id="2822140"/>
    <lineage>
        <taxon>Bacteria</taxon>
        <taxon>Bacillati</taxon>
        <taxon>Bacillota</taxon>
        <taxon>Bacilli</taxon>
        <taxon>Bacillales</taxon>
        <taxon>Bacillaceae</taxon>
        <taxon>Halalkalibacter</taxon>
    </lineage>
</organism>
<feature type="domain" description="Anti-sigma K factor RskA C-terminal" evidence="12">
    <location>
        <begin position="99"/>
        <end position="251"/>
    </location>
</feature>
<dbReference type="GO" id="GO:0006417">
    <property type="term" value="P:regulation of translation"/>
    <property type="evidence" value="ECO:0007669"/>
    <property type="project" value="TreeGrafter"/>
</dbReference>
<feature type="transmembrane region" description="Helical" evidence="11">
    <location>
        <begin position="95"/>
        <end position="113"/>
    </location>
</feature>
<keyword evidence="15" id="KW-1185">Reference proteome</keyword>
<gene>
    <name evidence="14" type="ORF">J7W16_17330</name>
</gene>
<dbReference type="RefSeq" id="WP_210598738.1">
    <property type="nucleotide sequence ID" value="NZ_JAGKSQ010000008.1"/>
</dbReference>
<dbReference type="Gene3D" id="1.10.10.1320">
    <property type="entry name" value="Anti-sigma factor, zinc-finger domain"/>
    <property type="match status" value="1"/>
</dbReference>
<dbReference type="InterPro" id="IPR027383">
    <property type="entry name" value="Znf_put"/>
</dbReference>
<evidence type="ECO:0000256" key="8">
    <source>
        <dbReference type="ARBA" id="ARBA00024438"/>
    </source>
</evidence>
<dbReference type="InterPro" id="IPR041916">
    <property type="entry name" value="Anti_sigma_zinc_sf"/>
</dbReference>
<keyword evidence="5 11" id="KW-1133">Transmembrane helix</keyword>
<dbReference type="PANTHER" id="PTHR37461">
    <property type="entry name" value="ANTI-SIGMA-K FACTOR RSKA"/>
    <property type="match status" value="1"/>
</dbReference>
<evidence type="ECO:0000256" key="9">
    <source>
        <dbReference type="ARBA" id="ARBA00029829"/>
    </source>
</evidence>
<evidence type="ECO:0000259" key="13">
    <source>
        <dbReference type="Pfam" id="PF13490"/>
    </source>
</evidence>
<evidence type="ECO:0000256" key="1">
    <source>
        <dbReference type="ARBA" id="ARBA00004167"/>
    </source>
</evidence>
<evidence type="ECO:0000256" key="7">
    <source>
        <dbReference type="ARBA" id="ARBA00024353"/>
    </source>
</evidence>
<keyword evidence="3" id="KW-1003">Cell membrane</keyword>
<dbReference type="AlphaFoldDB" id="A0A941ARM4"/>
<evidence type="ECO:0000313" key="15">
    <source>
        <dbReference type="Proteomes" id="UP000678228"/>
    </source>
</evidence>
<evidence type="ECO:0000256" key="11">
    <source>
        <dbReference type="SAM" id="Phobius"/>
    </source>
</evidence>
<feature type="domain" description="Putative zinc-finger" evidence="13">
    <location>
        <begin position="9"/>
        <end position="36"/>
    </location>
</feature>
<reference evidence="14" key="1">
    <citation type="submission" date="2021-03" db="EMBL/GenBank/DDBJ databases">
        <title>Bacillus suaedae sp. nov., isolated from Suaeda aralocaspica.</title>
        <authorList>
            <person name="Lei R.F.R."/>
        </authorList>
    </citation>
    <scope>NUCLEOTIDE SEQUENCE</scope>
    <source>
        <strain evidence="14">YZJH907-2</strain>
    </source>
</reference>
<keyword evidence="6 11" id="KW-0472">Membrane</keyword>
<proteinExistence type="inferred from homology"/>
<evidence type="ECO:0000313" key="14">
    <source>
        <dbReference type="EMBL" id="MBP3952888.1"/>
    </source>
</evidence>
<evidence type="ECO:0000256" key="6">
    <source>
        <dbReference type="ARBA" id="ARBA00023136"/>
    </source>
</evidence>
<dbReference type="Pfam" id="PF13490">
    <property type="entry name" value="zf-HC2"/>
    <property type="match status" value="1"/>
</dbReference>
<protein>
    <recommendedName>
        <fullName evidence="8">Anti-sigma-W factor RsiW</fullName>
    </recommendedName>
    <alternativeName>
        <fullName evidence="10">Regulator of SigK</fullName>
    </alternativeName>
    <alternativeName>
        <fullName evidence="9">Sigma-K anti-sigma factor RskA</fullName>
    </alternativeName>
</protein>
<sequence length="258" mass="28537">MNEKECVQLLDYVNNALSEDEQKQFENHLQECEDCQALYADLIGLNEEMALHHGIIAPPSGMKERILDTVLADENTRPLEPKEEVVVPMKKSAPMWGYAAVAALVLSIGLHVYTMTIMNQLETNVATLEEERDELLAVVDQETTSSAQLVASAPLSQMDSDLQLGTASILQDASSYQLVVQVDDLPQLEQTEVYQVWIIRDGTPYPAGSFLTNEQGQGAVTFSMDLNDQSLGEAIAISRERKPNNQEPEGEILTLSEL</sequence>
<dbReference type="EMBL" id="JAGKSQ010000008">
    <property type="protein sequence ID" value="MBP3952888.1"/>
    <property type="molecule type" value="Genomic_DNA"/>
</dbReference>
<comment type="similarity">
    <text evidence="7">Belongs to the zinc-associated anti-sigma factor (ZAS) superfamily. Anti-sigma-W factor family.</text>
</comment>
<dbReference type="Pfam" id="PF10099">
    <property type="entry name" value="RskA_C"/>
    <property type="match status" value="1"/>
</dbReference>
<evidence type="ECO:0000256" key="4">
    <source>
        <dbReference type="ARBA" id="ARBA00022692"/>
    </source>
</evidence>
<comment type="subcellular location">
    <subcellularLocation>
        <location evidence="2">Cell membrane</location>
    </subcellularLocation>
    <subcellularLocation>
        <location evidence="1">Membrane</location>
        <topology evidence="1">Single-pass membrane protein</topology>
    </subcellularLocation>
</comment>
<dbReference type="InterPro" id="IPR051474">
    <property type="entry name" value="Anti-sigma-K/W_factor"/>
</dbReference>